<feature type="compositionally biased region" description="Low complexity" evidence="1">
    <location>
        <begin position="1"/>
        <end position="13"/>
    </location>
</feature>
<dbReference type="Proteomes" id="UP000609849">
    <property type="component" value="Unassembled WGS sequence"/>
</dbReference>
<accession>A0ABR7JP84</accession>
<comment type="caution">
    <text evidence="2">The sequence shown here is derived from an EMBL/GenBank/DDBJ whole genome shotgun (WGS) entry which is preliminary data.</text>
</comment>
<evidence type="ECO:0000256" key="1">
    <source>
        <dbReference type="SAM" id="MobiDB-lite"/>
    </source>
</evidence>
<keyword evidence="3" id="KW-1185">Reference proteome</keyword>
<name>A0ABR7JP84_9FIRM</name>
<evidence type="ECO:0000313" key="2">
    <source>
        <dbReference type="EMBL" id="MBC5996411.1"/>
    </source>
</evidence>
<feature type="region of interest" description="Disordered" evidence="1">
    <location>
        <begin position="98"/>
        <end position="149"/>
    </location>
</feature>
<protein>
    <submittedName>
        <fullName evidence="2">Uncharacterized protein</fullName>
    </submittedName>
</protein>
<reference evidence="2 3" key="1">
    <citation type="submission" date="2020-08" db="EMBL/GenBank/DDBJ databases">
        <authorList>
            <person name="Liu C."/>
            <person name="Sun Q."/>
        </authorList>
    </citation>
    <scope>NUCLEOTIDE SEQUENCE [LARGE SCALE GENOMIC DNA]</scope>
    <source>
        <strain evidence="2 3">NSJ-18</strain>
    </source>
</reference>
<feature type="compositionally biased region" description="Basic residues" evidence="1">
    <location>
        <begin position="120"/>
        <end position="139"/>
    </location>
</feature>
<evidence type="ECO:0000313" key="3">
    <source>
        <dbReference type="Proteomes" id="UP000609849"/>
    </source>
</evidence>
<gene>
    <name evidence="2" type="ORF">H8923_06515</name>
</gene>
<organism evidence="2 3">
    <name type="scientific">Romboutsia faecis</name>
    <dbReference type="NCBI Taxonomy" id="2764597"/>
    <lineage>
        <taxon>Bacteria</taxon>
        <taxon>Bacillati</taxon>
        <taxon>Bacillota</taxon>
        <taxon>Clostridia</taxon>
        <taxon>Peptostreptococcales</taxon>
        <taxon>Peptostreptococcaceae</taxon>
        <taxon>Romboutsia</taxon>
    </lineage>
</organism>
<feature type="compositionally biased region" description="Polar residues" evidence="1">
    <location>
        <begin position="20"/>
        <end position="29"/>
    </location>
</feature>
<dbReference type="RefSeq" id="WP_153972993.1">
    <property type="nucleotide sequence ID" value="NZ_JACRWE010000003.1"/>
</dbReference>
<dbReference type="EMBL" id="JACRWE010000003">
    <property type="protein sequence ID" value="MBC5996411.1"/>
    <property type="molecule type" value="Genomic_DNA"/>
</dbReference>
<feature type="region of interest" description="Disordered" evidence="1">
    <location>
        <begin position="1"/>
        <end position="29"/>
    </location>
</feature>
<proteinExistence type="predicted"/>
<sequence length="149" mass="15969">MANSSNNKNTSSSKQKKTSECTNNSSNAASQQGLGLASISYADYVILSATLSFAIAEELNDADLDMLIVFFGMVTSDLALLRTKRGITNAQSSAEEAIIGAEESTEGPESVASVSSSLRGRSRKKCKRIKKVKKKKRKSSNGDLLNNKK</sequence>